<dbReference type="AlphaFoldDB" id="A0A7W9Z1W6"/>
<feature type="chain" id="PRO_5030509118" evidence="3">
    <location>
        <begin position="33"/>
        <end position="483"/>
    </location>
</feature>
<dbReference type="InterPro" id="IPR011706">
    <property type="entry name" value="Cu-oxidase_C"/>
</dbReference>
<dbReference type="InterPro" id="IPR034279">
    <property type="entry name" value="CuRO_3_CopA"/>
</dbReference>
<dbReference type="Pfam" id="PF00394">
    <property type="entry name" value="Cu-oxidase"/>
    <property type="match status" value="1"/>
</dbReference>
<feature type="signal peptide" evidence="3">
    <location>
        <begin position="1"/>
        <end position="32"/>
    </location>
</feature>
<evidence type="ECO:0000313" key="7">
    <source>
        <dbReference type="EMBL" id="MBB6182520.1"/>
    </source>
</evidence>
<dbReference type="PROSITE" id="PS51318">
    <property type="entry name" value="TAT"/>
    <property type="match status" value="1"/>
</dbReference>
<dbReference type="GO" id="GO:0016491">
    <property type="term" value="F:oxidoreductase activity"/>
    <property type="evidence" value="ECO:0007669"/>
    <property type="project" value="UniProtKB-KW"/>
</dbReference>
<evidence type="ECO:0000259" key="6">
    <source>
        <dbReference type="Pfam" id="PF07732"/>
    </source>
</evidence>
<feature type="domain" description="Plastocyanin-like" evidence="5">
    <location>
        <begin position="371"/>
        <end position="480"/>
    </location>
</feature>
<gene>
    <name evidence="7" type="ORF">HNQ75_004509</name>
</gene>
<evidence type="ECO:0000259" key="5">
    <source>
        <dbReference type="Pfam" id="PF07731"/>
    </source>
</evidence>
<accession>A0A7W9Z1W6</accession>
<evidence type="ECO:0000256" key="2">
    <source>
        <dbReference type="ARBA" id="ARBA00023002"/>
    </source>
</evidence>
<dbReference type="InterPro" id="IPR002355">
    <property type="entry name" value="Cu_oxidase_Cu_BS"/>
</dbReference>
<dbReference type="InterPro" id="IPR011707">
    <property type="entry name" value="Cu-oxidase-like_N"/>
</dbReference>
<reference evidence="7 8" key="1">
    <citation type="submission" date="2020-08" db="EMBL/GenBank/DDBJ databases">
        <title>Genomic Encyclopedia of Type Strains, Phase IV (KMG-IV): sequencing the most valuable type-strain genomes for metagenomic binning, comparative biology and taxonomic classification.</title>
        <authorList>
            <person name="Goeker M."/>
        </authorList>
    </citation>
    <scope>NUCLEOTIDE SEQUENCE [LARGE SCALE GENOMIC DNA]</scope>
    <source>
        <strain evidence="7 8">DSM 102134</strain>
    </source>
</reference>
<evidence type="ECO:0000313" key="8">
    <source>
        <dbReference type="Proteomes" id="UP000535501"/>
    </source>
</evidence>
<dbReference type="GO" id="GO:0005507">
    <property type="term" value="F:copper ion binding"/>
    <property type="evidence" value="ECO:0007669"/>
    <property type="project" value="InterPro"/>
</dbReference>
<dbReference type="Proteomes" id="UP000535501">
    <property type="component" value="Unassembled WGS sequence"/>
</dbReference>
<dbReference type="CDD" id="cd13865">
    <property type="entry name" value="CuRO_1_LCC_like_3"/>
    <property type="match status" value="1"/>
</dbReference>
<dbReference type="Pfam" id="PF07731">
    <property type="entry name" value="Cu-oxidase_2"/>
    <property type="match status" value="1"/>
</dbReference>
<dbReference type="SUPFAM" id="SSF49503">
    <property type="entry name" value="Cupredoxins"/>
    <property type="match status" value="3"/>
</dbReference>
<dbReference type="EMBL" id="JACHEJ010000037">
    <property type="protein sequence ID" value="MBB6182520.1"/>
    <property type="molecule type" value="Genomic_DNA"/>
</dbReference>
<evidence type="ECO:0000256" key="3">
    <source>
        <dbReference type="SAM" id="SignalP"/>
    </source>
</evidence>
<feature type="domain" description="Plastocyanin-like" evidence="6">
    <location>
        <begin position="67"/>
        <end position="152"/>
    </location>
</feature>
<protein>
    <submittedName>
        <fullName evidence="7">FtsP/CotA-like multicopper oxidase with cupredoxin domain</fullName>
    </submittedName>
</protein>
<dbReference type="PROSITE" id="PS00080">
    <property type="entry name" value="MULTICOPPER_OXIDASE2"/>
    <property type="match status" value="1"/>
</dbReference>
<dbReference type="InterPro" id="IPR008972">
    <property type="entry name" value="Cupredoxin"/>
</dbReference>
<dbReference type="PANTHER" id="PTHR11709">
    <property type="entry name" value="MULTI-COPPER OXIDASE"/>
    <property type="match status" value="1"/>
</dbReference>
<evidence type="ECO:0000259" key="4">
    <source>
        <dbReference type="Pfam" id="PF00394"/>
    </source>
</evidence>
<keyword evidence="8" id="KW-1185">Reference proteome</keyword>
<dbReference type="CDD" id="cd13896">
    <property type="entry name" value="CuRO_3_CopA"/>
    <property type="match status" value="1"/>
</dbReference>
<keyword evidence="3" id="KW-0732">Signal</keyword>
<keyword evidence="2" id="KW-0560">Oxidoreductase</keyword>
<dbReference type="Pfam" id="PF07732">
    <property type="entry name" value="Cu-oxidase_3"/>
    <property type="match status" value="1"/>
</dbReference>
<dbReference type="Gene3D" id="2.60.40.420">
    <property type="entry name" value="Cupredoxins - blue copper proteins"/>
    <property type="match status" value="3"/>
</dbReference>
<dbReference type="InterPro" id="IPR001117">
    <property type="entry name" value="Cu-oxidase_2nd"/>
</dbReference>
<dbReference type="InterPro" id="IPR006311">
    <property type="entry name" value="TAT_signal"/>
</dbReference>
<feature type="domain" description="Plastocyanin-like" evidence="4">
    <location>
        <begin position="223"/>
        <end position="311"/>
    </location>
</feature>
<evidence type="ECO:0000256" key="1">
    <source>
        <dbReference type="ARBA" id="ARBA00022723"/>
    </source>
</evidence>
<comment type="caution">
    <text evidence="7">The sequence shown here is derived from an EMBL/GenBank/DDBJ whole genome shotgun (WGS) entry which is preliminary data.</text>
</comment>
<keyword evidence="1" id="KW-0479">Metal-binding</keyword>
<dbReference type="InterPro" id="IPR045087">
    <property type="entry name" value="Cu-oxidase_fam"/>
</dbReference>
<proteinExistence type="predicted"/>
<dbReference type="RefSeq" id="WP_077546320.1">
    <property type="nucleotide sequence ID" value="NZ_JACHEJ010000037.1"/>
</dbReference>
<organism evidence="7 8">
    <name type="scientific">Pseudorhizobium flavum</name>
    <dbReference type="NCBI Taxonomy" id="1335061"/>
    <lineage>
        <taxon>Bacteria</taxon>
        <taxon>Pseudomonadati</taxon>
        <taxon>Pseudomonadota</taxon>
        <taxon>Alphaproteobacteria</taxon>
        <taxon>Hyphomicrobiales</taxon>
        <taxon>Rhizobiaceae</taxon>
        <taxon>Rhizobium/Agrobacterium group</taxon>
        <taxon>Pseudorhizobium</taxon>
    </lineage>
</organism>
<name>A0A7W9Z1W6_9HYPH</name>
<sequence length="483" mass="51354">MNPISRRQFLASAAACGLASAVPPLIVSSASAAGSRSLLRAETRILDIGGRAATVLGLVQPGGAQGLSLTAGQDFQVRLENALDAPTLIHWHGLIPPFGQDGVPDLPQPLLKPGEGFDYAFPLDTPGTHWMHAHTLQEQQLLAAPLIVSDPEEAGLDEQEIVVLLHDFSFKAPEELLAGLTGTSAPMPGHDMSGMGANGGHGASSGGHGSGGMAMDINDIEYDAYLANDRTLDDPEVFRVEANGSVRLRLINGATATAFWIDTGSLGGEAIAVDGNAVAPVRGSRFPLGMGQRLDIRLRVPKEEGAWPVLALREGAVQQTGFLLATRQAAVRRVAPTGEAAAAPLDLSFEAGLRAAAPLPDRRADRNHPVLLGGNMEGYVWTINGKAWGEHQALQIREGERVELVMRNASMMAHPMHLHGHHFQVVAVNGRRIGGARRDTVWLPPQAEVTVAFDASNPGTWAFHCHQLYHMATGMMIVVEYVS</sequence>